<evidence type="ECO:0000256" key="1">
    <source>
        <dbReference type="SAM" id="Phobius"/>
    </source>
</evidence>
<comment type="caution">
    <text evidence="2">The sequence shown here is derived from an EMBL/GenBank/DDBJ whole genome shotgun (WGS) entry which is preliminary data.</text>
</comment>
<dbReference type="Pfam" id="PF04186">
    <property type="entry name" value="FxsA"/>
    <property type="match status" value="1"/>
</dbReference>
<sequence length="131" mass="14440">MLKWIIAAIVIIPAIEIWGIIQMGQLIGGWATFGLILLTGFAGANAARMEGRKALIEVQKQLQQGQPPGHAMLNGLCILIGGLLLMAPGFFTDIIGITLLLPLTRPLYRILILRWLEKKLRNGNGTFRINR</sequence>
<keyword evidence="1" id="KW-0472">Membrane</keyword>
<keyword evidence="1" id="KW-1133">Transmembrane helix</keyword>
<feature type="transmembrane region" description="Helical" evidence="1">
    <location>
        <begin position="5"/>
        <end position="21"/>
    </location>
</feature>
<dbReference type="PANTHER" id="PTHR35335:SF1">
    <property type="entry name" value="UPF0716 PROTEIN FXSA"/>
    <property type="match status" value="1"/>
</dbReference>
<keyword evidence="1" id="KW-0812">Transmembrane</keyword>
<gene>
    <name evidence="2" type="ORF">K0T92_20105</name>
</gene>
<name>A0ABS7DB66_9BACL</name>
<dbReference type="RefSeq" id="WP_219874275.1">
    <property type="nucleotide sequence ID" value="NZ_JAHZIJ010000019.1"/>
</dbReference>
<accession>A0ABS7DB66</accession>
<dbReference type="EMBL" id="JAHZIJ010000019">
    <property type="protein sequence ID" value="MBW7477024.1"/>
    <property type="molecule type" value="Genomic_DNA"/>
</dbReference>
<keyword evidence="3" id="KW-1185">Reference proteome</keyword>
<dbReference type="NCBIfam" id="NF008528">
    <property type="entry name" value="PRK11463.1-2"/>
    <property type="match status" value="1"/>
</dbReference>
<evidence type="ECO:0000313" key="2">
    <source>
        <dbReference type="EMBL" id="MBW7477024.1"/>
    </source>
</evidence>
<protein>
    <submittedName>
        <fullName evidence="2">FxsA family protein</fullName>
    </submittedName>
</protein>
<dbReference type="Proteomes" id="UP000812277">
    <property type="component" value="Unassembled WGS sequence"/>
</dbReference>
<dbReference type="PANTHER" id="PTHR35335">
    <property type="entry name" value="UPF0716 PROTEIN FXSA"/>
    <property type="match status" value="1"/>
</dbReference>
<reference evidence="2 3" key="1">
    <citation type="submission" date="2021-07" db="EMBL/GenBank/DDBJ databases">
        <title>Paenibacillus radiodurans sp. nov., isolated from the southeastern edge of Tengger Desert.</title>
        <authorList>
            <person name="Zhang G."/>
        </authorList>
    </citation>
    <scope>NUCLEOTIDE SEQUENCE [LARGE SCALE GENOMIC DNA]</scope>
    <source>
        <strain evidence="2 3">DT7-4</strain>
    </source>
</reference>
<feature type="transmembrane region" description="Helical" evidence="1">
    <location>
        <begin position="27"/>
        <end position="47"/>
    </location>
</feature>
<proteinExistence type="predicted"/>
<evidence type="ECO:0000313" key="3">
    <source>
        <dbReference type="Proteomes" id="UP000812277"/>
    </source>
</evidence>
<organism evidence="2 3">
    <name type="scientific">Paenibacillus oenotherae</name>
    <dbReference type="NCBI Taxonomy" id="1435645"/>
    <lineage>
        <taxon>Bacteria</taxon>
        <taxon>Bacillati</taxon>
        <taxon>Bacillota</taxon>
        <taxon>Bacilli</taxon>
        <taxon>Bacillales</taxon>
        <taxon>Paenibacillaceae</taxon>
        <taxon>Paenibacillus</taxon>
    </lineage>
</organism>
<dbReference type="InterPro" id="IPR007313">
    <property type="entry name" value="FxsA"/>
</dbReference>